<evidence type="ECO:0000313" key="2">
    <source>
        <dbReference type="EMBL" id="GAO51599.1"/>
    </source>
</evidence>
<reference evidence="2 3" key="3">
    <citation type="journal article" date="2015" name="Genome Announc.">
        <title>Draft Genome Sequence of the Archiascomycetous Yeast Saitoella complicata.</title>
        <authorList>
            <person name="Yamauchi K."/>
            <person name="Kondo S."/>
            <person name="Hamamoto M."/>
            <person name="Takahashi Y."/>
            <person name="Ogura Y."/>
            <person name="Hayashi T."/>
            <person name="Nishida H."/>
        </authorList>
    </citation>
    <scope>NUCLEOTIDE SEQUENCE [LARGE SCALE GENOMIC DNA]</scope>
    <source>
        <strain evidence="2 3">NRRL Y-17804</strain>
    </source>
</reference>
<accession>A0A0E9NP36</accession>
<sequence>MLTASMRMFNDAFCIFPAATLKRVFVQPEEKSTTCSNNNEVYHDTGSGASTSIRRSQNEHKHTSTPIPTLPLGLLTRILSFFLVSQLAKIHNHPKQSTYIDSRTSFSRRLALSRSASSCSVPMDRAAVLVPLPSPARVMPRGRTRSTMDVWWMERRL</sequence>
<reference evidence="2 3" key="1">
    <citation type="journal article" date="2011" name="J. Gen. Appl. Microbiol.">
        <title>Draft genome sequencing of the enigmatic yeast Saitoella complicata.</title>
        <authorList>
            <person name="Nishida H."/>
            <person name="Hamamoto M."/>
            <person name="Sugiyama J."/>
        </authorList>
    </citation>
    <scope>NUCLEOTIDE SEQUENCE [LARGE SCALE GENOMIC DNA]</scope>
    <source>
        <strain evidence="2 3">NRRL Y-17804</strain>
    </source>
</reference>
<organism evidence="2 3">
    <name type="scientific">Saitoella complicata (strain BCRC 22490 / CBS 7301 / JCM 7358 / NBRC 10748 / NRRL Y-17804)</name>
    <dbReference type="NCBI Taxonomy" id="698492"/>
    <lineage>
        <taxon>Eukaryota</taxon>
        <taxon>Fungi</taxon>
        <taxon>Dikarya</taxon>
        <taxon>Ascomycota</taxon>
        <taxon>Taphrinomycotina</taxon>
        <taxon>Taphrinomycotina incertae sedis</taxon>
        <taxon>Saitoella</taxon>
    </lineage>
</organism>
<dbReference type="Proteomes" id="UP000033140">
    <property type="component" value="Unassembled WGS sequence"/>
</dbReference>
<comment type="caution">
    <text evidence="2">The sequence shown here is derived from an EMBL/GenBank/DDBJ whole genome shotgun (WGS) entry which is preliminary data.</text>
</comment>
<name>A0A0E9NP36_SAICN</name>
<dbReference type="EMBL" id="BACD03000049">
    <property type="protein sequence ID" value="GAO51599.1"/>
    <property type="molecule type" value="Genomic_DNA"/>
</dbReference>
<keyword evidence="3" id="KW-1185">Reference proteome</keyword>
<reference evidence="2 3" key="2">
    <citation type="journal article" date="2014" name="J. Gen. Appl. Microbiol.">
        <title>The early diverging ascomycetous budding yeast Saitoella complicata has three histone deacetylases belonging to the Clr6, Hos2, and Rpd3 lineages.</title>
        <authorList>
            <person name="Nishida H."/>
            <person name="Matsumoto T."/>
            <person name="Kondo S."/>
            <person name="Hamamoto M."/>
            <person name="Yoshikawa H."/>
        </authorList>
    </citation>
    <scope>NUCLEOTIDE SEQUENCE [LARGE SCALE GENOMIC DNA]</scope>
    <source>
        <strain evidence="2 3">NRRL Y-17804</strain>
    </source>
</reference>
<protein>
    <submittedName>
        <fullName evidence="2">Uncharacterized protein</fullName>
    </submittedName>
</protein>
<feature type="region of interest" description="Disordered" evidence="1">
    <location>
        <begin position="34"/>
        <end position="65"/>
    </location>
</feature>
<evidence type="ECO:0000313" key="3">
    <source>
        <dbReference type="Proteomes" id="UP000033140"/>
    </source>
</evidence>
<evidence type="ECO:0000256" key="1">
    <source>
        <dbReference type="SAM" id="MobiDB-lite"/>
    </source>
</evidence>
<proteinExistence type="predicted"/>
<dbReference type="AlphaFoldDB" id="A0A0E9NP36"/>
<gene>
    <name evidence="2" type="ORF">G7K_5696-t1</name>
</gene>